<keyword evidence="3" id="KW-1185">Reference proteome</keyword>
<organism evidence="2 3">
    <name type="scientific">Amphiprion ocellaris</name>
    <name type="common">Clown anemonefish</name>
    <dbReference type="NCBI Taxonomy" id="80972"/>
    <lineage>
        <taxon>Eukaryota</taxon>
        <taxon>Metazoa</taxon>
        <taxon>Chordata</taxon>
        <taxon>Craniata</taxon>
        <taxon>Vertebrata</taxon>
        <taxon>Euteleostomi</taxon>
        <taxon>Actinopterygii</taxon>
        <taxon>Neopterygii</taxon>
        <taxon>Teleostei</taxon>
        <taxon>Neoteleostei</taxon>
        <taxon>Acanthomorphata</taxon>
        <taxon>Ovalentaria</taxon>
        <taxon>Pomacentridae</taxon>
        <taxon>Amphiprion</taxon>
    </lineage>
</organism>
<protein>
    <recommendedName>
        <fullName evidence="1">Dynein heavy chain tail domain-containing protein</fullName>
    </recommendedName>
</protein>
<dbReference type="InterPro" id="IPR013594">
    <property type="entry name" value="Dynein_heavy_tail"/>
</dbReference>
<evidence type="ECO:0000313" key="2">
    <source>
        <dbReference type="Ensembl" id="ENSAOCP00000025240.2"/>
    </source>
</evidence>
<name>A0A3Q1CEC5_AMPOC</name>
<dbReference type="OMA" id="YNNDPDS"/>
<reference evidence="2" key="3">
    <citation type="submission" date="2025-09" db="UniProtKB">
        <authorList>
            <consortium name="Ensembl"/>
        </authorList>
    </citation>
    <scope>IDENTIFICATION</scope>
</reference>
<sequence>QSFKVSECGRSYPAAPKGGNVLRLFLADLSKTCLTGICCSFLRFRVDVAVNAENIHEEVFFSMVDARDGLLKGIQDACNFPPLALDAVQNWGALDKSRRGEKIKNKFKHTIKQRLGSLEDIRMRNEAIVHLHTVTDTDFSKLTCLDDMKAAAANFDMVQQLEEILKKWCKQIEILVERDILRKLDDSEGPRSELEYWKKWSLRFNSIIQQVNSPEFRAVEMVLNIAHSKILKMWQDLDVRLTHHANEAKANVNFLSTFEKVCQPLYNSDPVCTSVQNIIRIIETIYNVSPYYKRKVTNQMVMACRSYITDDGRCLVWDRDAEDLKRKMQVVVALHICVVISEA</sequence>
<dbReference type="Proteomes" id="UP001501940">
    <property type="component" value="Chromosome 10"/>
</dbReference>
<dbReference type="AlphaFoldDB" id="A0A3Q1CEC5"/>
<dbReference type="GO" id="GO:0005858">
    <property type="term" value="C:axonemal dynein complex"/>
    <property type="evidence" value="ECO:0007669"/>
    <property type="project" value="TreeGrafter"/>
</dbReference>
<feature type="domain" description="Dynein heavy chain tail" evidence="1">
    <location>
        <begin position="158"/>
        <end position="334"/>
    </location>
</feature>
<evidence type="ECO:0000259" key="1">
    <source>
        <dbReference type="Pfam" id="PF08385"/>
    </source>
</evidence>
<dbReference type="PANTHER" id="PTHR46532">
    <property type="entry name" value="MALE FERTILITY FACTOR KL5"/>
    <property type="match status" value="1"/>
</dbReference>
<dbReference type="Pfam" id="PF08385">
    <property type="entry name" value="DHC_N1"/>
    <property type="match status" value="1"/>
</dbReference>
<accession>A0A3Q1CEC5</accession>
<dbReference type="GO" id="GO:0007018">
    <property type="term" value="P:microtubule-based movement"/>
    <property type="evidence" value="ECO:0007669"/>
    <property type="project" value="InterPro"/>
</dbReference>
<dbReference type="Ensembl" id="ENSAOCT00000000754.2">
    <property type="protein sequence ID" value="ENSAOCP00000025240.2"/>
    <property type="gene ID" value="ENSAOCG00000012686.2"/>
</dbReference>
<dbReference type="STRING" id="80972.ENSAOCP00000025240"/>
<dbReference type="PANTHER" id="PTHR46532:SF11">
    <property type="entry name" value="DYNEIN AXONEMAL HEAVY CHAIN 12"/>
    <property type="match status" value="1"/>
</dbReference>
<dbReference type="InterPro" id="IPR026983">
    <property type="entry name" value="DHC"/>
</dbReference>
<evidence type="ECO:0000313" key="3">
    <source>
        <dbReference type="Proteomes" id="UP001501940"/>
    </source>
</evidence>
<reference evidence="2" key="2">
    <citation type="submission" date="2025-08" db="UniProtKB">
        <authorList>
            <consortium name="Ensembl"/>
        </authorList>
    </citation>
    <scope>IDENTIFICATION</scope>
</reference>
<dbReference type="GO" id="GO:0045505">
    <property type="term" value="F:dynein intermediate chain binding"/>
    <property type="evidence" value="ECO:0007669"/>
    <property type="project" value="InterPro"/>
</dbReference>
<dbReference type="GO" id="GO:0051959">
    <property type="term" value="F:dynein light intermediate chain binding"/>
    <property type="evidence" value="ECO:0007669"/>
    <property type="project" value="InterPro"/>
</dbReference>
<reference evidence="2 3" key="1">
    <citation type="submission" date="2022-01" db="EMBL/GenBank/DDBJ databases">
        <title>A chromosome-scale genome assembly of the false clownfish, Amphiprion ocellaris.</title>
        <authorList>
            <person name="Ryu T."/>
        </authorList>
    </citation>
    <scope>NUCLEOTIDE SEQUENCE [LARGE SCALE GENOMIC DNA]</scope>
</reference>
<proteinExistence type="predicted"/>
<dbReference type="GeneTree" id="ENSGT00940000158992"/>